<feature type="region of interest" description="Disordered" evidence="1">
    <location>
        <begin position="97"/>
        <end position="120"/>
    </location>
</feature>
<evidence type="ECO:0000313" key="2">
    <source>
        <dbReference type="EMBL" id="SDM99324.1"/>
    </source>
</evidence>
<dbReference type="EMBL" id="FNIB01000003">
    <property type="protein sequence ID" value="SDM99324.1"/>
    <property type="molecule type" value="Genomic_DNA"/>
</dbReference>
<reference evidence="3 5" key="2">
    <citation type="submission" date="2019-03" db="EMBL/GenBank/DDBJ databases">
        <title>Genomics of glacier-inhabiting Cryobacterium strains.</title>
        <authorList>
            <person name="Liu Q."/>
            <person name="Xin Y.-H."/>
        </authorList>
    </citation>
    <scope>NUCLEOTIDE SEQUENCE [LARGE SCALE GENOMIC DNA]</scope>
    <source>
        <strain evidence="3 5">Hh8</strain>
    </source>
</reference>
<keyword evidence="2" id="KW-0449">Lipoprotein</keyword>
<dbReference type="STRING" id="1424659.SAMN05216368_103154"/>
<sequence>MAESASARGESATLHGVVEFAPEQRPQSPCTVTVLVEDVSKADAPSTIVGRSRFQIPAPPRSELSDRDVNFAMTVPADALDSVRRLNVRVHVSARMRREPDVTERPDITEGDFVSTQSHPVLPDPVLPGLASVRVPVLRV</sequence>
<evidence type="ECO:0000313" key="5">
    <source>
        <dbReference type="Proteomes" id="UP000298252"/>
    </source>
</evidence>
<feature type="region of interest" description="Disordered" evidence="1">
    <location>
        <begin position="1"/>
        <end position="28"/>
    </location>
</feature>
<dbReference type="Proteomes" id="UP000199639">
    <property type="component" value="Unassembled WGS sequence"/>
</dbReference>
<evidence type="ECO:0000313" key="4">
    <source>
        <dbReference type="Proteomes" id="UP000199639"/>
    </source>
</evidence>
<proteinExistence type="predicted"/>
<organism evidence="2 4">
    <name type="scientific">Cryobacterium flavum</name>
    <dbReference type="NCBI Taxonomy" id="1424659"/>
    <lineage>
        <taxon>Bacteria</taxon>
        <taxon>Bacillati</taxon>
        <taxon>Actinomycetota</taxon>
        <taxon>Actinomycetes</taxon>
        <taxon>Micrococcales</taxon>
        <taxon>Microbacteriaceae</taxon>
        <taxon>Cryobacterium</taxon>
    </lineage>
</organism>
<accession>A0A4R8UYX4</accession>
<dbReference type="AlphaFoldDB" id="A0A4R8UYX4"/>
<evidence type="ECO:0000256" key="1">
    <source>
        <dbReference type="SAM" id="MobiDB-lite"/>
    </source>
</evidence>
<keyword evidence="5" id="KW-1185">Reference proteome</keyword>
<dbReference type="RefSeq" id="WP_092339648.1">
    <property type="nucleotide sequence ID" value="NZ_FNIB01000003.1"/>
</dbReference>
<name>A0A4R8UYX4_9MICO</name>
<evidence type="ECO:0000313" key="3">
    <source>
        <dbReference type="EMBL" id="TFB73101.1"/>
    </source>
</evidence>
<reference evidence="2 4" key="1">
    <citation type="submission" date="2016-10" db="EMBL/GenBank/DDBJ databases">
        <authorList>
            <person name="Varghese N."/>
            <person name="Submissions S."/>
        </authorList>
    </citation>
    <scope>NUCLEOTIDE SEQUENCE [LARGE SCALE GENOMIC DNA]</scope>
    <source>
        <strain evidence="2 4">CGMCC 1.11215</strain>
    </source>
</reference>
<gene>
    <name evidence="3" type="ORF">E3O21_18740</name>
    <name evidence="2" type="ORF">SAMN05216368_103154</name>
</gene>
<dbReference type="Proteomes" id="UP000298252">
    <property type="component" value="Unassembled WGS sequence"/>
</dbReference>
<dbReference type="EMBL" id="SOFD01000041">
    <property type="protein sequence ID" value="TFB73101.1"/>
    <property type="molecule type" value="Genomic_DNA"/>
</dbReference>
<protein>
    <submittedName>
        <fullName evidence="2">Type III secretion system lipoprotein chaperone (YscW)</fullName>
    </submittedName>
</protein>
<feature type="compositionally biased region" description="Basic and acidic residues" evidence="1">
    <location>
        <begin position="97"/>
        <end position="108"/>
    </location>
</feature>